<accession>A0ACB9QTP0</accession>
<comment type="caution">
    <text evidence="1">The sequence shown here is derived from an EMBL/GenBank/DDBJ whole genome shotgun (WGS) entry which is preliminary data.</text>
</comment>
<evidence type="ECO:0000313" key="1">
    <source>
        <dbReference type="EMBL" id="KAI4369326.1"/>
    </source>
</evidence>
<keyword evidence="2" id="KW-1185">Reference proteome</keyword>
<dbReference type="EMBL" id="CM042884">
    <property type="protein sequence ID" value="KAI4369326.1"/>
    <property type="molecule type" value="Genomic_DNA"/>
</dbReference>
<evidence type="ECO:0000313" key="2">
    <source>
        <dbReference type="Proteomes" id="UP001057402"/>
    </source>
</evidence>
<protein>
    <submittedName>
        <fullName evidence="1">Uncharacterized protein</fullName>
    </submittedName>
</protein>
<name>A0ACB9QTP0_9MYRT</name>
<dbReference type="Proteomes" id="UP001057402">
    <property type="component" value="Chromosome 5"/>
</dbReference>
<reference evidence="2" key="1">
    <citation type="journal article" date="2023" name="Front. Plant Sci.">
        <title>Chromosomal-level genome assembly of Melastoma candidum provides insights into trichome evolution.</title>
        <authorList>
            <person name="Zhong Y."/>
            <person name="Wu W."/>
            <person name="Sun C."/>
            <person name="Zou P."/>
            <person name="Liu Y."/>
            <person name="Dai S."/>
            <person name="Zhou R."/>
        </authorList>
    </citation>
    <scope>NUCLEOTIDE SEQUENCE [LARGE SCALE GENOMIC DNA]</scope>
</reference>
<proteinExistence type="predicted"/>
<organism evidence="1 2">
    <name type="scientific">Melastoma candidum</name>
    <dbReference type="NCBI Taxonomy" id="119954"/>
    <lineage>
        <taxon>Eukaryota</taxon>
        <taxon>Viridiplantae</taxon>
        <taxon>Streptophyta</taxon>
        <taxon>Embryophyta</taxon>
        <taxon>Tracheophyta</taxon>
        <taxon>Spermatophyta</taxon>
        <taxon>Magnoliopsida</taxon>
        <taxon>eudicotyledons</taxon>
        <taxon>Gunneridae</taxon>
        <taxon>Pentapetalae</taxon>
        <taxon>rosids</taxon>
        <taxon>malvids</taxon>
        <taxon>Myrtales</taxon>
        <taxon>Melastomataceae</taxon>
        <taxon>Melastomatoideae</taxon>
        <taxon>Melastomateae</taxon>
        <taxon>Melastoma</taxon>
    </lineage>
</organism>
<gene>
    <name evidence="1" type="ORF">MLD38_017778</name>
</gene>
<sequence length="762" mass="82633">MESNAPGGFVARNEDGAAAGNGNGGGRILRAGLSIAERRAAKSGFSLRGARLNTTRFRTWTSVRTGSDSPPPPVLQHSPTCFTISPGISPTALLGSPVMLQNSQGQVSPTTGTFSVASFADDASSVACTAMPTINDGDEGVRSSFTFGFKHAGCPSPDSVFLAMEPYQGTDADKNDFSARDPIMQVDFPPDITQDGGKKNFTMDSPTEMENLSNMSLKAGCHDSLPSASDASSGETALKIETNYTEENPVLENEAAAADNKETYSSLPGMWRNSEDGYNWRKYGQKQVKGSEFPRSYYKCTHPCCPVKKQVERSLNGQITEIIYKGAHNHPKSHPTRRGVIPTTFSTNEMPETSEGAADSFVKVGSESQIWRNGLVGSKDIRPLGSEWRSTGLERTPSIISLMTDLCDTAATTVQGKPVGLFDPVQTPELPFAMAGQDDGDEDGATQGCFSPGEDPNDDELESKRRRSENCSVEANFSSRAIREPRVVIQIESEIDILDDGYRWRKYGQKVVKGNPNPRSYYKCTSAGCLVRKHVERASNDLKYVVTTYEGKHNHEVPVARNGCHVPSGSGSLGPSSATGQTNLPMPRNPNIPKKDGQAHDLSLLDRKPEFANDFLWSSLLVNFGNDMRCGASPLFPVMYKPLQNGVPSGPYGQNTCQRAVHPPGSVAALVPEFPISMPFKYPQLRKVPMTSLEVHQHRGNAATCKYHPSIPGQCIKEEAKYLAPKQERDDSLFEACIPVMDPPGVPPSSMFWPLIGGGYPT</sequence>